<comment type="caution">
    <text evidence="2">The sequence shown here is derived from an EMBL/GenBank/DDBJ whole genome shotgun (WGS) entry which is preliminary data.</text>
</comment>
<reference evidence="3" key="1">
    <citation type="journal article" date="2020" name="Nat. Commun.">
        <title>Genome assembly of wild tea tree DASZ reveals pedigree and selection history of tea varieties.</title>
        <authorList>
            <person name="Zhang W."/>
            <person name="Zhang Y."/>
            <person name="Qiu H."/>
            <person name="Guo Y."/>
            <person name="Wan H."/>
            <person name="Zhang X."/>
            <person name="Scossa F."/>
            <person name="Alseekh S."/>
            <person name="Zhang Q."/>
            <person name="Wang P."/>
            <person name="Xu L."/>
            <person name="Schmidt M.H."/>
            <person name="Jia X."/>
            <person name="Li D."/>
            <person name="Zhu A."/>
            <person name="Guo F."/>
            <person name="Chen W."/>
            <person name="Ni D."/>
            <person name="Usadel B."/>
            <person name="Fernie A.R."/>
            <person name="Wen W."/>
        </authorList>
    </citation>
    <scope>NUCLEOTIDE SEQUENCE [LARGE SCALE GENOMIC DNA]</scope>
    <source>
        <strain evidence="3">cv. G240</strain>
    </source>
</reference>
<keyword evidence="1" id="KW-0812">Transmembrane</keyword>
<dbReference type="EMBL" id="JACBKZ010000013">
    <property type="protein sequence ID" value="KAF5936031.1"/>
    <property type="molecule type" value="Genomic_DNA"/>
</dbReference>
<keyword evidence="3" id="KW-1185">Reference proteome</keyword>
<protein>
    <submittedName>
        <fullName evidence="2">Uncharacterized protein</fullName>
    </submittedName>
</protein>
<sequence length="73" mass="8302">MLVWMLADEVYPRQVFKAYAILGALLAKLSLNRKVTERYQQLMASLDVRISKKTIAVENKEATEQSEATTKAK</sequence>
<keyword evidence="1" id="KW-0472">Membrane</keyword>
<organism evidence="2 3">
    <name type="scientific">Camellia sinensis</name>
    <name type="common">Tea plant</name>
    <name type="synonym">Thea sinensis</name>
    <dbReference type="NCBI Taxonomy" id="4442"/>
    <lineage>
        <taxon>Eukaryota</taxon>
        <taxon>Viridiplantae</taxon>
        <taxon>Streptophyta</taxon>
        <taxon>Embryophyta</taxon>
        <taxon>Tracheophyta</taxon>
        <taxon>Spermatophyta</taxon>
        <taxon>Magnoliopsida</taxon>
        <taxon>eudicotyledons</taxon>
        <taxon>Gunneridae</taxon>
        <taxon>Pentapetalae</taxon>
        <taxon>asterids</taxon>
        <taxon>Ericales</taxon>
        <taxon>Theaceae</taxon>
        <taxon>Camellia</taxon>
    </lineage>
</organism>
<evidence type="ECO:0000256" key="1">
    <source>
        <dbReference type="SAM" id="Phobius"/>
    </source>
</evidence>
<evidence type="ECO:0000313" key="2">
    <source>
        <dbReference type="EMBL" id="KAF5936031.1"/>
    </source>
</evidence>
<accession>A0A7J7G7Y8</accession>
<name>A0A7J7G7Y8_CAMSI</name>
<gene>
    <name evidence="2" type="ORF">HYC85_027160</name>
</gene>
<dbReference type="Proteomes" id="UP000593564">
    <property type="component" value="Unassembled WGS sequence"/>
</dbReference>
<evidence type="ECO:0000313" key="3">
    <source>
        <dbReference type="Proteomes" id="UP000593564"/>
    </source>
</evidence>
<dbReference type="AlphaFoldDB" id="A0A7J7G7Y8"/>
<feature type="transmembrane region" description="Helical" evidence="1">
    <location>
        <begin position="15"/>
        <end position="31"/>
    </location>
</feature>
<keyword evidence="1" id="KW-1133">Transmembrane helix</keyword>
<reference evidence="2 3" key="2">
    <citation type="submission" date="2020-07" db="EMBL/GenBank/DDBJ databases">
        <title>Genome assembly of wild tea tree DASZ reveals pedigree and selection history of tea varieties.</title>
        <authorList>
            <person name="Zhang W."/>
        </authorList>
    </citation>
    <scope>NUCLEOTIDE SEQUENCE [LARGE SCALE GENOMIC DNA]</scope>
    <source>
        <strain evidence="3">cv. G240</strain>
        <tissue evidence="2">Leaf</tissue>
    </source>
</reference>
<proteinExistence type="predicted"/>